<dbReference type="PANTHER" id="PTHR21485:SF6">
    <property type="entry name" value="N-ACYLNEURAMINATE CYTIDYLYLTRANSFERASE-RELATED"/>
    <property type="match status" value="1"/>
</dbReference>
<keyword evidence="2" id="KW-1185">Reference proteome</keyword>
<protein>
    <submittedName>
        <fullName evidence="1">Cytidylyltransferase domain-containing protein</fullName>
    </submittedName>
</protein>
<dbReference type="RefSeq" id="WP_379816074.1">
    <property type="nucleotide sequence ID" value="NZ_JBHUDZ010000002.1"/>
</dbReference>
<dbReference type="SUPFAM" id="SSF53448">
    <property type="entry name" value="Nucleotide-diphospho-sugar transferases"/>
    <property type="match status" value="1"/>
</dbReference>
<organism evidence="1 2">
    <name type="scientific">Flavobacterium artemisiae</name>
    <dbReference type="NCBI Taxonomy" id="2126556"/>
    <lineage>
        <taxon>Bacteria</taxon>
        <taxon>Pseudomonadati</taxon>
        <taxon>Bacteroidota</taxon>
        <taxon>Flavobacteriia</taxon>
        <taxon>Flavobacteriales</taxon>
        <taxon>Flavobacteriaceae</taxon>
        <taxon>Flavobacterium</taxon>
    </lineage>
</organism>
<comment type="caution">
    <text evidence="1">The sequence shown here is derived from an EMBL/GenBank/DDBJ whole genome shotgun (WGS) entry which is preliminary data.</text>
</comment>
<evidence type="ECO:0000313" key="2">
    <source>
        <dbReference type="Proteomes" id="UP001597138"/>
    </source>
</evidence>
<dbReference type="Gene3D" id="3.90.550.10">
    <property type="entry name" value="Spore Coat Polysaccharide Biosynthesis Protein SpsA, Chain A"/>
    <property type="match status" value="1"/>
</dbReference>
<keyword evidence="1" id="KW-0808">Transferase</keyword>
<dbReference type="EMBL" id="JBHUDZ010000002">
    <property type="protein sequence ID" value="MFD1601642.1"/>
    <property type="molecule type" value="Genomic_DNA"/>
</dbReference>
<gene>
    <name evidence="1" type="ORF">ACFSC2_02700</name>
</gene>
<reference evidence="2" key="1">
    <citation type="journal article" date="2019" name="Int. J. Syst. Evol. Microbiol.">
        <title>The Global Catalogue of Microorganisms (GCM) 10K type strain sequencing project: providing services to taxonomists for standard genome sequencing and annotation.</title>
        <authorList>
            <consortium name="The Broad Institute Genomics Platform"/>
            <consortium name="The Broad Institute Genome Sequencing Center for Infectious Disease"/>
            <person name="Wu L."/>
            <person name="Ma J."/>
        </authorList>
    </citation>
    <scope>NUCLEOTIDE SEQUENCE [LARGE SCALE GENOMIC DNA]</scope>
    <source>
        <strain evidence="2">CCUG 70865</strain>
    </source>
</reference>
<dbReference type="PANTHER" id="PTHR21485">
    <property type="entry name" value="HAD SUPERFAMILY MEMBERS CMAS AND KDSC"/>
    <property type="match status" value="1"/>
</dbReference>
<dbReference type="GO" id="GO:0016779">
    <property type="term" value="F:nucleotidyltransferase activity"/>
    <property type="evidence" value="ECO:0007669"/>
    <property type="project" value="UniProtKB-KW"/>
</dbReference>
<proteinExistence type="predicted"/>
<dbReference type="InterPro" id="IPR050793">
    <property type="entry name" value="CMP-NeuNAc_synthase"/>
</dbReference>
<dbReference type="InterPro" id="IPR003329">
    <property type="entry name" value="Cytidylyl_trans"/>
</dbReference>
<dbReference type="InterPro" id="IPR029044">
    <property type="entry name" value="Nucleotide-diphossugar_trans"/>
</dbReference>
<keyword evidence="1" id="KW-0548">Nucleotidyltransferase</keyword>
<evidence type="ECO:0000313" key="1">
    <source>
        <dbReference type="EMBL" id="MFD1601642.1"/>
    </source>
</evidence>
<dbReference type="Pfam" id="PF02348">
    <property type="entry name" value="CTP_transf_3"/>
    <property type="match status" value="1"/>
</dbReference>
<sequence length="233" mass="26581">MKIEIAYMNKTIAIIPARGGSKRIPEKNIQTLGDLPLIAHSIIYAKENKAIIDEVYVSTDDEEIKKAALQFDAKVIDRPESISGDLEPTVSALKHVLENISSQNIENVILLQPTNPLRPIDLIKEAFNKFQTEKKDSLFTVSRNYHKLGKIIEDKFNPFNYSFGQRSQDLEPLYFENGLLYITKASLILDNIIISENALPFEVNHIFAQVDIDTPDDLDYARYLYQKTIKPQI</sequence>
<dbReference type="Proteomes" id="UP001597138">
    <property type="component" value="Unassembled WGS sequence"/>
</dbReference>
<dbReference type="CDD" id="cd02513">
    <property type="entry name" value="CMP-NeuAc_Synthase"/>
    <property type="match status" value="1"/>
</dbReference>
<name>A0ABW4H901_9FLAO</name>
<accession>A0ABW4H901</accession>